<comment type="caution">
    <text evidence="2">The sequence shown here is derived from an EMBL/GenBank/DDBJ whole genome shotgun (WGS) entry which is preliminary data.</text>
</comment>
<reference evidence="2" key="1">
    <citation type="submission" date="2021-01" db="EMBL/GenBank/DDBJ databases">
        <title>Whole genome shotgun sequence of Sinosporangium siamense NBRC 109515.</title>
        <authorList>
            <person name="Komaki H."/>
            <person name="Tamura T."/>
        </authorList>
    </citation>
    <scope>NUCLEOTIDE SEQUENCE</scope>
    <source>
        <strain evidence="2">NBRC 109515</strain>
    </source>
</reference>
<evidence type="ECO:0000259" key="1">
    <source>
        <dbReference type="Pfam" id="PF20530"/>
    </source>
</evidence>
<protein>
    <recommendedName>
        <fullName evidence="1">DUF6745 domain-containing protein</fullName>
    </recommendedName>
</protein>
<accession>A0A919V550</accession>
<evidence type="ECO:0000313" key="3">
    <source>
        <dbReference type="Proteomes" id="UP000606172"/>
    </source>
</evidence>
<gene>
    <name evidence="2" type="ORF">Ssi02_06820</name>
</gene>
<dbReference type="Pfam" id="PF20530">
    <property type="entry name" value="DUF6745"/>
    <property type="match status" value="1"/>
</dbReference>
<dbReference type="AlphaFoldDB" id="A0A919V550"/>
<feature type="domain" description="DUF6745" evidence="1">
    <location>
        <begin position="180"/>
        <end position="395"/>
    </location>
</feature>
<organism evidence="2 3">
    <name type="scientific">Sinosporangium siamense</name>
    <dbReference type="NCBI Taxonomy" id="1367973"/>
    <lineage>
        <taxon>Bacteria</taxon>
        <taxon>Bacillati</taxon>
        <taxon>Actinomycetota</taxon>
        <taxon>Actinomycetes</taxon>
        <taxon>Streptosporangiales</taxon>
        <taxon>Streptosporangiaceae</taxon>
        <taxon>Sinosporangium</taxon>
    </lineage>
</organism>
<proteinExistence type="predicted"/>
<dbReference type="EMBL" id="BOOW01000006">
    <property type="protein sequence ID" value="GII90451.1"/>
    <property type="molecule type" value="Genomic_DNA"/>
</dbReference>
<dbReference type="InterPro" id="IPR046633">
    <property type="entry name" value="DUF6745"/>
</dbReference>
<keyword evidence="3" id="KW-1185">Reference proteome</keyword>
<dbReference type="Proteomes" id="UP000606172">
    <property type="component" value="Unassembled WGS sequence"/>
</dbReference>
<dbReference type="RefSeq" id="WP_239128565.1">
    <property type="nucleotide sequence ID" value="NZ_BOOW01000006.1"/>
</dbReference>
<name>A0A919V550_9ACTN</name>
<evidence type="ECO:0000313" key="2">
    <source>
        <dbReference type="EMBL" id="GII90451.1"/>
    </source>
</evidence>
<sequence length="395" mass="42308">MSATPSTSSAPAGTLVSFDAAAALVEAADRWSTVAFATGGADRDRAEAGIRRSYQTAGLSSPERVVWVPSPAHGAIAALLVTGQDLGGFTEGPVAAMVAEVRELVGAAEAGQSVRRVVRDLPWEAARSAAVTELGPQGWAHAWSLTGGRLWPPTSSLVTQVRRAIGELVPEQDDAKARMLREATLDAILGHQDAAWLAVFDGLVQGGGATEAAWPEGLAALAEVTRAAGWWWPFERLVIAAELPVELHRDELARLHRGDGPALAYQGGFALHAWSGMPVPGDFIATLPTATPADIREQDNAELRRVMLEHYGFDRYLTDTGAKPVQKDETGVLWRVDMPNDEPVVMVEVVNSTPEPDGTSRRYWLRVPPSTETARAGVAWTFGVEPDDYSPLKQT</sequence>